<dbReference type="SMART" id="SM00507">
    <property type="entry name" value="HNHc"/>
    <property type="match status" value="1"/>
</dbReference>
<feature type="compositionally biased region" description="Low complexity" evidence="2">
    <location>
        <begin position="418"/>
        <end position="438"/>
    </location>
</feature>
<dbReference type="CDD" id="cd00085">
    <property type="entry name" value="HNHc"/>
    <property type="match status" value="1"/>
</dbReference>
<proteinExistence type="inferred from homology"/>
<dbReference type="InterPro" id="IPR003870">
    <property type="entry name" value="DUF222"/>
</dbReference>
<dbReference type="Pfam" id="PF02720">
    <property type="entry name" value="DUF222"/>
    <property type="match status" value="1"/>
</dbReference>
<comment type="caution">
    <text evidence="4">The sequence shown here is derived from an EMBL/GenBank/DDBJ whole genome shotgun (WGS) entry which is preliminary data.</text>
</comment>
<dbReference type="Pfam" id="PF01844">
    <property type="entry name" value="HNH"/>
    <property type="match status" value="1"/>
</dbReference>
<dbReference type="EMBL" id="JARACI010001021">
    <property type="protein sequence ID" value="MDD9206994.1"/>
    <property type="molecule type" value="Genomic_DNA"/>
</dbReference>
<reference evidence="4" key="1">
    <citation type="submission" date="2023-02" db="EMBL/GenBank/DDBJ databases">
        <title>Georgenia sp.10Sc9-8, isolated from a soil sample collected from the Taklamakan desert.</title>
        <authorList>
            <person name="Liu S."/>
        </authorList>
    </citation>
    <scope>NUCLEOTIDE SEQUENCE</scope>
    <source>
        <strain evidence="4">10Sc9-8</strain>
    </source>
</reference>
<dbReference type="InterPro" id="IPR002711">
    <property type="entry name" value="HNH"/>
</dbReference>
<feature type="region of interest" description="Disordered" evidence="2">
    <location>
        <begin position="408"/>
        <end position="495"/>
    </location>
</feature>
<sequence>MRRRREAAALEPPCGPVEPAQHLAHAPGPEGAEYLEDVRDLADTQHLTEGQHLEQLARAAETAAWEQACLSDADVRALEAGLDDPEPPADGGGHMPAEVLRELDPGAFLAAVVEDAELGEVPDQVLVEVVAAGKRLEAWAAARAAQAAAALARRPSMNPVWAAAGEYQALNVAGEELALRLGVTRAEARQLVDVGDRALGSGVLAPTGEALVAGRLSWRKACTIVQALAVHPDPVAWSVQDEVLDAAPLRTPNQLVRDLSAALIAVDPEEADSRHRRAARHRHVSRPRPLPDGMAQVNAVLPADDAVAVDIALHAAARAAKSAGDGRTVDQLRADALATMATTALATGSIGATGGTDGAACAGPVLVGPGGPAVGAMPNLRRRPSMALTTPATGRTEIRVTVPLSVLAPPETGCSTVRPSRPRCGGAPPARSRPAAASGHERQVAGDPPDRPGDPPDGAGDLPDSPGGPPDRAGDPPDSPGALPTGSAPAPALDSPAAEVAHLDGYGPVPPQLARTLAMGGVWRRLVTDPVSDALLDVGRRRYRPPAELARHVRMRDGTCVRPGCTTPAAQCDIDHTVPWAAGGETSATNLGALCFRDHRVKSSGAFTVTQVAPGVFEWTTAAGLRYRRNIDGTTQHLDRAQAGPPPY</sequence>
<dbReference type="Gene3D" id="1.10.30.50">
    <property type="match status" value="1"/>
</dbReference>
<comment type="similarity">
    <text evidence="1">Belongs to the Rv1128c/1148c/1588c/1702c/1945/3466 family.</text>
</comment>
<dbReference type="Proteomes" id="UP001165561">
    <property type="component" value="Unassembled WGS sequence"/>
</dbReference>
<name>A0ABT5U0F6_9MICO</name>
<evidence type="ECO:0000256" key="1">
    <source>
        <dbReference type="ARBA" id="ARBA00023450"/>
    </source>
</evidence>
<gene>
    <name evidence="4" type="ORF">PU560_11025</name>
</gene>
<feature type="compositionally biased region" description="Basic residues" evidence="2">
    <location>
        <begin position="274"/>
        <end position="286"/>
    </location>
</feature>
<protein>
    <submittedName>
        <fullName evidence="4">DUF222 domain-containing protein</fullName>
    </submittedName>
</protein>
<evidence type="ECO:0000313" key="5">
    <source>
        <dbReference type="Proteomes" id="UP001165561"/>
    </source>
</evidence>
<feature type="region of interest" description="Disordered" evidence="2">
    <location>
        <begin position="270"/>
        <end position="293"/>
    </location>
</feature>
<feature type="region of interest" description="Disordered" evidence="2">
    <location>
        <begin position="1"/>
        <end position="29"/>
    </location>
</feature>
<evidence type="ECO:0000313" key="4">
    <source>
        <dbReference type="EMBL" id="MDD9206994.1"/>
    </source>
</evidence>
<evidence type="ECO:0000256" key="2">
    <source>
        <dbReference type="SAM" id="MobiDB-lite"/>
    </source>
</evidence>
<dbReference type="InterPro" id="IPR003615">
    <property type="entry name" value="HNH_nuc"/>
</dbReference>
<feature type="compositionally biased region" description="Low complexity" evidence="2">
    <location>
        <begin position="456"/>
        <end position="465"/>
    </location>
</feature>
<accession>A0ABT5U0F6</accession>
<evidence type="ECO:0000259" key="3">
    <source>
        <dbReference type="SMART" id="SM00507"/>
    </source>
</evidence>
<feature type="domain" description="HNH nuclease" evidence="3">
    <location>
        <begin position="548"/>
        <end position="600"/>
    </location>
</feature>
<keyword evidence="5" id="KW-1185">Reference proteome</keyword>
<feature type="compositionally biased region" description="Basic and acidic residues" evidence="2">
    <location>
        <begin position="439"/>
        <end position="454"/>
    </location>
</feature>
<organism evidence="4 5">
    <name type="scientific">Georgenia halotolerans</name>
    <dbReference type="NCBI Taxonomy" id="3028317"/>
    <lineage>
        <taxon>Bacteria</taxon>
        <taxon>Bacillati</taxon>
        <taxon>Actinomycetota</taxon>
        <taxon>Actinomycetes</taxon>
        <taxon>Micrococcales</taxon>
        <taxon>Bogoriellaceae</taxon>
        <taxon>Georgenia</taxon>
    </lineage>
</organism>